<comment type="function">
    <text evidence="1">Conjugation of reduced glutathione to a wide number of exogenous and endogenous hydrophobic electrophiles.</text>
</comment>
<keyword evidence="9 13" id="KW-0472">Membrane</keyword>
<dbReference type="PANTHER" id="PTHR10689">
    <property type="entry name" value="MICROSOMAL GLUTATHIONE S-TRANSFERASE 1"/>
    <property type="match status" value="1"/>
</dbReference>
<comment type="subunit">
    <text evidence="10">Homotrimer; The trimer binds only one molecule of glutathione.</text>
</comment>
<protein>
    <recommendedName>
        <fullName evidence="11">Microsomal glutathione S-transferase 1</fullName>
        <ecNumber evidence="3">2.5.1.18</ecNumber>
    </recommendedName>
</protein>
<evidence type="ECO:0000256" key="5">
    <source>
        <dbReference type="ARBA" id="ARBA00022692"/>
    </source>
</evidence>
<keyword evidence="8" id="KW-0007">Acetylation</keyword>
<evidence type="ECO:0000256" key="1">
    <source>
        <dbReference type="ARBA" id="ARBA00003701"/>
    </source>
</evidence>
<dbReference type="Proteomes" id="UP001429564">
    <property type="component" value="Unassembled WGS sequence"/>
</dbReference>
<comment type="caution">
    <text evidence="14">The sequence shown here is derived from an EMBL/GenBank/DDBJ whole genome shotgun (WGS) entry which is preliminary data.</text>
</comment>
<name>A0ABX0W832_9RHOB</name>
<keyword evidence="15" id="KW-1185">Reference proteome</keyword>
<evidence type="ECO:0000256" key="9">
    <source>
        <dbReference type="ARBA" id="ARBA00023136"/>
    </source>
</evidence>
<comment type="catalytic activity">
    <reaction evidence="12">
        <text>RX + glutathione = an S-substituted glutathione + a halide anion + H(+)</text>
        <dbReference type="Rhea" id="RHEA:16437"/>
        <dbReference type="ChEBI" id="CHEBI:15378"/>
        <dbReference type="ChEBI" id="CHEBI:16042"/>
        <dbReference type="ChEBI" id="CHEBI:17792"/>
        <dbReference type="ChEBI" id="CHEBI:57925"/>
        <dbReference type="ChEBI" id="CHEBI:90779"/>
        <dbReference type="EC" id="2.5.1.18"/>
    </reaction>
    <physiologicalReaction direction="left-to-right" evidence="12">
        <dbReference type="Rhea" id="RHEA:16438"/>
    </physiologicalReaction>
</comment>
<dbReference type="RefSeq" id="WP_167684455.1">
    <property type="nucleotide sequence ID" value="NZ_QHLQ01000011.1"/>
</dbReference>
<evidence type="ECO:0000256" key="13">
    <source>
        <dbReference type="SAM" id="Phobius"/>
    </source>
</evidence>
<dbReference type="Pfam" id="PF01124">
    <property type="entry name" value="MAPEG"/>
    <property type="match status" value="1"/>
</dbReference>
<evidence type="ECO:0000256" key="11">
    <source>
        <dbReference type="ARBA" id="ARBA00039397"/>
    </source>
</evidence>
<keyword evidence="5 13" id="KW-0812">Transmembrane</keyword>
<dbReference type="SUPFAM" id="SSF161084">
    <property type="entry name" value="MAPEG domain-like"/>
    <property type="match status" value="1"/>
</dbReference>
<dbReference type="EMBL" id="QHLQ01000011">
    <property type="protein sequence ID" value="NIZ61826.1"/>
    <property type="molecule type" value="Genomic_DNA"/>
</dbReference>
<evidence type="ECO:0000256" key="10">
    <source>
        <dbReference type="ARBA" id="ARBA00038540"/>
    </source>
</evidence>
<keyword evidence="6" id="KW-0256">Endoplasmic reticulum</keyword>
<keyword evidence="7 13" id="KW-1133">Transmembrane helix</keyword>
<feature type="transmembrane region" description="Helical" evidence="13">
    <location>
        <begin position="12"/>
        <end position="36"/>
    </location>
</feature>
<reference evidence="14 15" key="1">
    <citation type="submission" date="2018-05" db="EMBL/GenBank/DDBJ databases">
        <authorList>
            <person name="Zhang Y.-J."/>
        </authorList>
    </citation>
    <scope>NUCLEOTIDE SEQUENCE [LARGE SCALE GENOMIC DNA]</scope>
    <source>
        <strain evidence="14 15">CY04</strain>
    </source>
</reference>
<dbReference type="InterPro" id="IPR040162">
    <property type="entry name" value="MGST1-like"/>
</dbReference>
<evidence type="ECO:0000256" key="4">
    <source>
        <dbReference type="ARBA" id="ARBA00022679"/>
    </source>
</evidence>
<evidence type="ECO:0000256" key="12">
    <source>
        <dbReference type="ARBA" id="ARBA00049385"/>
    </source>
</evidence>
<dbReference type="InterPro" id="IPR023352">
    <property type="entry name" value="MAPEG-like_dom_sf"/>
</dbReference>
<dbReference type="EC" id="2.5.1.18" evidence="3"/>
<feature type="transmembrane region" description="Helical" evidence="13">
    <location>
        <begin position="118"/>
        <end position="136"/>
    </location>
</feature>
<evidence type="ECO:0000256" key="6">
    <source>
        <dbReference type="ARBA" id="ARBA00022824"/>
    </source>
</evidence>
<evidence type="ECO:0000256" key="3">
    <source>
        <dbReference type="ARBA" id="ARBA00012452"/>
    </source>
</evidence>
<dbReference type="Gene3D" id="1.20.120.550">
    <property type="entry name" value="Membrane associated eicosanoid/glutathione metabolism-like domain"/>
    <property type="match status" value="1"/>
</dbReference>
<proteinExistence type="predicted"/>
<feature type="transmembrane region" description="Helical" evidence="13">
    <location>
        <begin position="48"/>
        <end position="68"/>
    </location>
</feature>
<organism evidence="14 15">
    <name type="scientific">Parasedimentitalea denitrificans</name>
    <dbReference type="NCBI Taxonomy" id="2211118"/>
    <lineage>
        <taxon>Bacteria</taxon>
        <taxon>Pseudomonadati</taxon>
        <taxon>Pseudomonadota</taxon>
        <taxon>Alphaproteobacteria</taxon>
        <taxon>Rhodobacterales</taxon>
        <taxon>Paracoccaceae</taxon>
        <taxon>Parasedimentitalea</taxon>
    </lineage>
</organism>
<evidence type="ECO:0000313" key="14">
    <source>
        <dbReference type="EMBL" id="NIZ61826.1"/>
    </source>
</evidence>
<evidence type="ECO:0000256" key="2">
    <source>
        <dbReference type="ARBA" id="ARBA00004477"/>
    </source>
</evidence>
<dbReference type="PANTHER" id="PTHR10689:SF6">
    <property type="entry name" value="MICROSOMAL GLUTATHIONE S-TRANSFERASE 1"/>
    <property type="match status" value="1"/>
</dbReference>
<feature type="transmembrane region" description="Helical" evidence="13">
    <location>
        <begin position="142"/>
        <end position="159"/>
    </location>
</feature>
<dbReference type="InterPro" id="IPR001129">
    <property type="entry name" value="Membr-assoc_MAPEG"/>
</dbReference>
<sequence>MTELNDKRRRVSLIVIGYPFVLLGIGLAINIWAFGISPAVPALPSPEHIWALAVAGSLLVINHAWLMTTTELTRVKFRMYATPEEWGNSKTTPQDISKLGWQELERHHNAHRNTTENVVYFVFLAAVLAVTSPHIWAAKLWMIGFAVARLGYTYSYISGRDNLRGLFMSLSLLAMFAMASYLLVSVVS</sequence>
<accession>A0ABX0W832</accession>
<evidence type="ECO:0000313" key="15">
    <source>
        <dbReference type="Proteomes" id="UP001429564"/>
    </source>
</evidence>
<keyword evidence="4" id="KW-0808">Transferase</keyword>
<gene>
    <name evidence="14" type="ORF">DL239_12670</name>
</gene>
<evidence type="ECO:0000256" key="8">
    <source>
        <dbReference type="ARBA" id="ARBA00022990"/>
    </source>
</evidence>
<feature type="transmembrane region" description="Helical" evidence="13">
    <location>
        <begin position="166"/>
        <end position="187"/>
    </location>
</feature>
<evidence type="ECO:0000256" key="7">
    <source>
        <dbReference type="ARBA" id="ARBA00022989"/>
    </source>
</evidence>
<comment type="subcellular location">
    <subcellularLocation>
        <location evidence="2">Endoplasmic reticulum membrane</location>
        <topology evidence="2">Multi-pass membrane protein</topology>
    </subcellularLocation>
</comment>